<dbReference type="Gene3D" id="3.20.20.80">
    <property type="entry name" value="Glycosidases"/>
    <property type="match status" value="1"/>
</dbReference>
<accession>A0A4R5WI22</accession>
<feature type="region of interest" description="Disordered" evidence="4">
    <location>
        <begin position="288"/>
        <end position="328"/>
    </location>
</feature>
<dbReference type="EMBL" id="SDLO01000007">
    <property type="protein sequence ID" value="TDK89978.1"/>
    <property type="molecule type" value="Genomic_DNA"/>
</dbReference>
<evidence type="ECO:0000313" key="8">
    <source>
        <dbReference type="Proteomes" id="UP000294929"/>
    </source>
</evidence>
<feature type="region of interest" description="Disordered" evidence="4">
    <location>
        <begin position="36"/>
        <end position="138"/>
    </location>
</feature>
<evidence type="ECO:0000256" key="1">
    <source>
        <dbReference type="ARBA" id="ARBA00005641"/>
    </source>
</evidence>
<dbReference type="InterPro" id="IPR052066">
    <property type="entry name" value="Glycosphingolipid_Hydrolases"/>
</dbReference>
<organism evidence="7 8">
    <name type="scientific">Mycolicibacterium mucogenicum</name>
    <name type="common">Mycobacterium mucogenicum</name>
    <dbReference type="NCBI Taxonomy" id="56689"/>
    <lineage>
        <taxon>Bacteria</taxon>
        <taxon>Bacillati</taxon>
        <taxon>Actinomycetota</taxon>
        <taxon>Actinomycetes</taxon>
        <taxon>Mycobacteriales</taxon>
        <taxon>Mycobacteriaceae</taxon>
        <taxon>Mycolicibacterium</taxon>
    </lineage>
</organism>
<dbReference type="PROSITE" id="PS00659">
    <property type="entry name" value="GLYCOSYL_HYDROL_F5"/>
    <property type="match status" value="1"/>
</dbReference>
<dbReference type="GO" id="GO:0004553">
    <property type="term" value="F:hydrolase activity, hydrolyzing O-glycosyl compounds"/>
    <property type="evidence" value="ECO:0007669"/>
    <property type="project" value="InterPro"/>
</dbReference>
<sequence length="858" mass="83947">MTVSAGWYGVGGLAAAIIGAALTTGTAVAWADDGSGHDAAGSPAASAASAAAHAGSDSSAPPTGRPARSAPPRSSGTRSPARTKPAASSAGERSHRTAAPTTGATSSRPRTPSNPVVPKPKSAAKAAAAAPAVTPRATSASATTVAATLPSAATQAAPSAVPAALPNNAAGWFQAVIYNPLHTGIQGWINSPLGQGVDGVINRLAGTYVIGNGRTGTATAPNGTAGGWLFGDGGAGWDSTEAAVRGGNGGAAGMVGNGGRGGSGGAGASGGTGGPGGVLMGIGGHGGAGGAQAGGTGGPGGKGGNGRGLLFGAGGGGGRGGDGADGGRGGNGGSGAFIMGIGGAGGDAGNSGVGGGSTELPALGGAGGNAGLLGNHGAVGKSGTGATLIQTGANTSMLSVTPTGVWLTNSEGQVVLLHGFNEVYKLAPYEPSASGFSEDDAAFLAANGFNVVRLGVIWAGVEPQPGVYDAAYVDSIRQTVDMLAAHGIYTIIDMHQDLYSASLGGEGAPEWATKTGGLPNRSFGFPGSYYLNPAETAAWDGFWNNAEAANGIGLEDNYAKAWETVAAAVAGNNSVIGYDIMNEPFPGTSWLPTLLGSPFYATQQLTPMYNQVAAAIRAVDPNTALFVEPANPAVSEVPAILGLPIQLGTIDDANVVLAFHDYCAGSATSSICGWLAMQQASTAHAYGKANNIPVFMDEFGASHLPSDLRAEMNAADRYLMSWSVWAYSGVGDITTSGSTDGESVVYDPALPPTGDNVNTGNLQVLAGPYPQAVSGTPLKLSNTNGAFTFNYSTTKADGSGNFAAGSLSSVSVPAVAYPNGYTVTVTGGHVVSAANAPTLVIASDTDTGVVQVVVTAAP</sequence>
<evidence type="ECO:0000256" key="3">
    <source>
        <dbReference type="ARBA" id="ARBA00023295"/>
    </source>
</evidence>
<feature type="compositionally biased region" description="Polar residues" evidence="4">
    <location>
        <begin position="99"/>
        <end position="114"/>
    </location>
</feature>
<proteinExistence type="inferred from homology"/>
<dbReference type="InterPro" id="IPR048996">
    <property type="entry name" value="PGRS_rpt"/>
</dbReference>
<reference evidence="7 8" key="1">
    <citation type="submission" date="2019-01" db="EMBL/GenBank/DDBJ databases">
        <title>High-quality-draft genome sequences of five non-tuberculosis mycobacteriaceae isolated from a nosocomial environment.</title>
        <authorList>
            <person name="Tiago I."/>
            <person name="Alarico S."/>
            <person name="Pereira S.G."/>
            <person name="Coelho C."/>
            <person name="Maranha A."/>
            <person name="Empadinhas N."/>
        </authorList>
    </citation>
    <scope>NUCLEOTIDE SEQUENCE [LARGE SCALE GENOMIC DNA]</scope>
    <source>
        <strain evidence="7 8">24AIII</strain>
    </source>
</reference>
<dbReference type="InterPro" id="IPR018087">
    <property type="entry name" value="Glyco_hydro_5_CS"/>
</dbReference>
<dbReference type="InterPro" id="IPR013780">
    <property type="entry name" value="Glyco_hydro_b"/>
</dbReference>
<evidence type="ECO:0000256" key="2">
    <source>
        <dbReference type="ARBA" id="ARBA00022801"/>
    </source>
</evidence>
<dbReference type="SUPFAM" id="SSF51445">
    <property type="entry name" value="(Trans)glycosidases"/>
    <property type="match status" value="1"/>
</dbReference>
<evidence type="ECO:0000259" key="5">
    <source>
        <dbReference type="Pfam" id="PF00150"/>
    </source>
</evidence>
<dbReference type="Pfam" id="PF21526">
    <property type="entry name" value="PGRS"/>
    <property type="match status" value="1"/>
</dbReference>
<protein>
    <submittedName>
        <fullName evidence="7">Endoglycoceramidase</fullName>
    </submittedName>
</protein>
<keyword evidence="3" id="KW-0326">Glycosidase</keyword>
<dbReference type="InterPro" id="IPR001547">
    <property type="entry name" value="Glyco_hydro_5"/>
</dbReference>
<dbReference type="GO" id="GO:1901136">
    <property type="term" value="P:carbohydrate derivative catabolic process"/>
    <property type="evidence" value="ECO:0007669"/>
    <property type="project" value="UniProtKB-ARBA"/>
</dbReference>
<dbReference type="PANTHER" id="PTHR31308">
    <property type="match status" value="1"/>
</dbReference>
<dbReference type="Pfam" id="PF18564">
    <property type="entry name" value="Glyco_hydro_5_C"/>
    <property type="match status" value="1"/>
</dbReference>
<dbReference type="Pfam" id="PF00150">
    <property type="entry name" value="Cellulase"/>
    <property type="match status" value="1"/>
</dbReference>
<dbReference type="Proteomes" id="UP000294929">
    <property type="component" value="Unassembled WGS sequence"/>
</dbReference>
<dbReference type="InterPro" id="IPR017853">
    <property type="entry name" value="GH"/>
</dbReference>
<dbReference type="AlphaFoldDB" id="A0A4R5WI22"/>
<evidence type="ECO:0000313" key="7">
    <source>
        <dbReference type="EMBL" id="TDK89978.1"/>
    </source>
</evidence>
<dbReference type="RefSeq" id="WP_133426508.1">
    <property type="nucleotide sequence ID" value="NZ_SDLO01000007.1"/>
</dbReference>
<name>A0A4R5WI22_MYCMU</name>
<comment type="caution">
    <text evidence="7">The sequence shown here is derived from an EMBL/GenBank/DDBJ whole genome shotgun (WGS) entry which is preliminary data.</text>
</comment>
<dbReference type="InterPro" id="IPR041036">
    <property type="entry name" value="GH5_C"/>
</dbReference>
<gene>
    <name evidence="7" type="ORF">EUA03_10400</name>
</gene>
<dbReference type="GO" id="GO:0000272">
    <property type="term" value="P:polysaccharide catabolic process"/>
    <property type="evidence" value="ECO:0007669"/>
    <property type="project" value="InterPro"/>
</dbReference>
<feature type="domain" description="Glycoside hydrolase family 5" evidence="5">
    <location>
        <begin position="437"/>
        <end position="728"/>
    </location>
</feature>
<evidence type="ECO:0000256" key="4">
    <source>
        <dbReference type="SAM" id="MobiDB-lite"/>
    </source>
</evidence>
<feature type="domain" description="Glycoside hydrolase family 5 C-terminal" evidence="6">
    <location>
        <begin position="768"/>
        <end position="854"/>
    </location>
</feature>
<keyword evidence="2" id="KW-0378">Hydrolase</keyword>
<dbReference type="Gene3D" id="2.60.40.1180">
    <property type="entry name" value="Golgi alpha-mannosidase II"/>
    <property type="match status" value="1"/>
</dbReference>
<dbReference type="GO" id="GO:0016042">
    <property type="term" value="P:lipid catabolic process"/>
    <property type="evidence" value="ECO:0007669"/>
    <property type="project" value="UniProtKB-ARBA"/>
</dbReference>
<dbReference type="PANTHER" id="PTHR31308:SF3">
    <property type="entry name" value="ENDOGLYCOCERAMIDASE"/>
    <property type="match status" value="1"/>
</dbReference>
<comment type="similarity">
    <text evidence="1">Belongs to the glycosyl hydrolase 5 (cellulase A) family.</text>
</comment>
<evidence type="ECO:0000259" key="6">
    <source>
        <dbReference type="Pfam" id="PF18564"/>
    </source>
</evidence>
<feature type="compositionally biased region" description="Low complexity" evidence="4">
    <location>
        <begin position="36"/>
        <end position="61"/>
    </location>
</feature>
<feature type="compositionally biased region" description="Low complexity" evidence="4">
    <location>
        <begin position="119"/>
        <end position="138"/>
    </location>
</feature>